<protein>
    <submittedName>
        <fullName evidence="1">Uncharacterized protein</fullName>
    </submittedName>
</protein>
<dbReference type="Proteomes" id="UP000215256">
    <property type="component" value="Chromosome 2"/>
</dbReference>
<gene>
    <name evidence="1" type="ORF">CES85_5589</name>
</gene>
<dbReference type="AlphaFoldDB" id="A0A248UD99"/>
<evidence type="ECO:0000313" key="2">
    <source>
        <dbReference type="Proteomes" id="UP000215256"/>
    </source>
</evidence>
<accession>A0A248UD99</accession>
<proteinExistence type="predicted"/>
<name>A0A248UD99_9HYPH</name>
<evidence type="ECO:0000313" key="1">
    <source>
        <dbReference type="EMBL" id="ASV84793.1"/>
    </source>
</evidence>
<sequence length="50" mass="5571">MRDSFRALLLFKNAPSFMPTLSRKLRDLFCSHQDGGGIDAAEFPAITRTA</sequence>
<reference evidence="1 2" key="1">
    <citation type="submission" date="2017-07" db="EMBL/GenBank/DDBJ databases">
        <title>Phylogenetic study on the rhizospheric bacterium Ochrobactrum sp. A44.</title>
        <authorList>
            <person name="Krzyzanowska D.M."/>
            <person name="Ossowicki A."/>
            <person name="Rajewska M."/>
            <person name="Maciag T."/>
            <person name="Kaczynski Z."/>
            <person name="Czerwicka M."/>
            <person name="Jafra S."/>
        </authorList>
    </citation>
    <scope>NUCLEOTIDE SEQUENCE [LARGE SCALE GENOMIC DNA]</scope>
    <source>
        <strain evidence="1 2">A44</strain>
    </source>
</reference>
<dbReference type="KEGG" id="och:CES85_5589"/>
<organism evidence="1 2">
    <name type="scientific">Ochrobactrum quorumnocens</name>
    <dbReference type="NCBI Taxonomy" id="271865"/>
    <lineage>
        <taxon>Bacteria</taxon>
        <taxon>Pseudomonadati</taxon>
        <taxon>Pseudomonadota</taxon>
        <taxon>Alphaproteobacteria</taxon>
        <taxon>Hyphomicrobiales</taxon>
        <taxon>Brucellaceae</taxon>
        <taxon>Brucella/Ochrobactrum group</taxon>
        <taxon>Ochrobactrum</taxon>
    </lineage>
</organism>
<dbReference type="EMBL" id="CP022603">
    <property type="protein sequence ID" value="ASV84793.1"/>
    <property type="molecule type" value="Genomic_DNA"/>
</dbReference>